<dbReference type="Pfam" id="PF04112">
    <property type="entry name" value="Mak10"/>
    <property type="match status" value="1"/>
</dbReference>
<proteinExistence type="inferred from homology"/>
<keyword evidence="3" id="KW-0963">Cytoplasm</keyword>
<dbReference type="PANTHER" id="PTHR21373:SF0">
    <property type="entry name" value="N-ALPHA-ACETYLTRANSFERASE 35, NATC AUXILIARY SUBUNIT"/>
    <property type="match status" value="1"/>
</dbReference>
<dbReference type="GO" id="GO:0016740">
    <property type="term" value="F:transferase activity"/>
    <property type="evidence" value="ECO:0007669"/>
    <property type="project" value="UniProtKB-KW"/>
</dbReference>
<dbReference type="OrthoDB" id="269405at2759"/>
<evidence type="ECO:0000313" key="8">
    <source>
        <dbReference type="Proteomes" id="UP000037460"/>
    </source>
</evidence>
<evidence type="ECO:0000259" key="5">
    <source>
        <dbReference type="Pfam" id="PF04112"/>
    </source>
</evidence>
<dbReference type="EMBL" id="JWZX01002597">
    <property type="protein sequence ID" value="KOO28251.1"/>
    <property type="molecule type" value="Genomic_DNA"/>
</dbReference>
<dbReference type="InterPro" id="IPR057983">
    <property type="entry name" value="NAA35-like_N"/>
</dbReference>
<evidence type="ECO:0000313" key="7">
    <source>
        <dbReference type="EMBL" id="KOO28251.1"/>
    </source>
</evidence>
<protein>
    <submittedName>
        <fullName evidence="7">N-alpha-acetyltransferase auxiliary subunit-like protein</fullName>
    </submittedName>
</protein>
<accession>A0A0M0JNS9</accession>
<evidence type="ECO:0000256" key="1">
    <source>
        <dbReference type="ARBA" id="ARBA00004496"/>
    </source>
</evidence>
<dbReference type="PANTHER" id="PTHR21373">
    <property type="entry name" value="GLUCOSE REPRESSIBLE PROTEIN MAK10"/>
    <property type="match status" value="1"/>
</dbReference>
<dbReference type="Pfam" id="PF25789">
    <property type="entry name" value="TPR_NAA35"/>
    <property type="match status" value="1"/>
</dbReference>
<comment type="subcellular location">
    <subcellularLocation>
        <location evidence="1">Cytoplasm</location>
    </subcellularLocation>
</comment>
<comment type="caution">
    <text evidence="7">The sequence shown here is derived from an EMBL/GenBank/DDBJ whole genome shotgun (WGS) entry which is preliminary data.</text>
</comment>
<feature type="compositionally biased region" description="Basic and acidic residues" evidence="4">
    <location>
        <begin position="77"/>
        <end position="87"/>
    </location>
</feature>
<reference evidence="8" key="1">
    <citation type="journal article" date="2015" name="PLoS Genet.">
        <title>Genome Sequence and Transcriptome Analyses of Chrysochromulina tobin: Metabolic Tools for Enhanced Algal Fitness in the Prominent Order Prymnesiales (Haptophyceae).</title>
        <authorList>
            <person name="Hovde B.T."/>
            <person name="Deodato C.R."/>
            <person name="Hunsperger H.M."/>
            <person name="Ryken S.A."/>
            <person name="Yost W."/>
            <person name="Jha R.K."/>
            <person name="Patterson J."/>
            <person name="Monnat R.J. Jr."/>
            <person name="Barlow S.B."/>
            <person name="Starkenburg S.R."/>
            <person name="Cattolico R.A."/>
        </authorList>
    </citation>
    <scope>NUCLEOTIDE SEQUENCE</scope>
    <source>
        <strain evidence="8">CCMP291</strain>
    </source>
</reference>
<dbReference type="InterPro" id="IPR007244">
    <property type="entry name" value="Naa35_N"/>
</dbReference>
<organism evidence="7 8">
    <name type="scientific">Chrysochromulina tobinii</name>
    <dbReference type="NCBI Taxonomy" id="1460289"/>
    <lineage>
        <taxon>Eukaryota</taxon>
        <taxon>Haptista</taxon>
        <taxon>Haptophyta</taxon>
        <taxon>Prymnesiophyceae</taxon>
        <taxon>Prymnesiales</taxon>
        <taxon>Chrysochromulinaceae</taxon>
        <taxon>Chrysochromulina</taxon>
    </lineage>
</organism>
<dbReference type="Proteomes" id="UP000037460">
    <property type="component" value="Unassembled WGS sequence"/>
</dbReference>
<feature type="domain" description="NAA35-like N-terminal" evidence="5">
    <location>
        <begin position="52"/>
        <end position="138"/>
    </location>
</feature>
<name>A0A0M0JNS9_9EUKA</name>
<sequence>MEHVEEHVDSLASLTLSTEESGHIVETIDGGERRWKSVLPLLDAASDEMTLGDLVAGKTFDLHDAMSAIEIMDKQMDSGMEKERPADEPTAPPPPPGEDASPQLIIAVLDEVMCAEQGWYSGLSLAQTLWRLEWLQNADEVRSMPLRSALIATARAVAATHAIVTRGDVHEEEDFASSLSGLNLHNDLARPTAKSVEVAKRMLSLAAAQMDAVRQTMHLGMARDELAYCLGGITLRLQLGTSPKKVEPLARETALAERTGLIAQMQTVCTAGELLDYEALVRWLEDLCGCVRPMPSILTRSAAQLVGVSEDRQGAQLRPPLAGLLPAALALYSGVSEAQLTELLPLPIVSEFIGQLAHGEVLRLRLLNVNRGRTRRRLRHYLHDWAPLQDLAENLDAELQRAGYLDPGLGPFGAWVLHRTMRDMTRFITLGFELEMYAPCELIGIYWYLDLLAGMQLQLQKEVHDRACAKYAEQVAAAQAAQREAKDGGKKGKKAAKAKAAALSNPPVVGGYATHFELLFTRVTAELSRGTCLLLTALSRLGFIAPYESEFMPLSRRFERRFAPFNTLARPPPLGPQHLEHAKAQLDASPVEGLLSTAASHFKSVKTRLDAPIKAETKTDGTTLSAVQKAEAMAYAKVAVANGVLIASLSLKPPAAGSVVKFGYAAHPHFVQLSLAPPPAPKSK</sequence>
<gene>
    <name evidence="7" type="ORF">Ctob_004342</name>
</gene>
<feature type="region of interest" description="Disordered" evidence="4">
    <location>
        <begin position="77"/>
        <end position="101"/>
    </location>
</feature>
<evidence type="ECO:0000256" key="2">
    <source>
        <dbReference type="ARBA" id="ARBA00006289"/>
    </source>
</evidence>
<dbReference type="AlphaFoldDB" id="A0A0M0JNS9"/>
<evidence type="ECO:0000256" key="3">
    <source>
        <dbReference type="ARBA" id="ARBA00022490"/>
    </source>
</evidence>
<feature type="domain" description="NAA35-like TPR repeats" evidence="6">
    <location>
        <begin position="292"/>
        <end position="671"/>
    </location>
</feature>
<keyword evidence="7" id="KW-0808">Transferase</keyword>
<evidence type="ECO:0000256" key="4">
    <source>
        <dbReference type="SAM" id="MobiDB-lite"/>
    </source>
</evidence>
<evidence type="ECO:0000259" key="6">
    <source>
        <dbReference type="Pfam" id="PF25789"/>
    </source>
</evidence>
<keyword evidence="8" id="KW-1185">Reference proteome</keyword>
<dbReference type="InterPro" id="IPR057982">
    <property type="entry name" value="TPR_NAA35"/>
</dbReference>
<dbReference type="GO" id="GO:0031417">
    <property type="term" value="C:NatC complex"/>
    <property type="evidence" value="ECO:0007669"/>
    <property type="project" value="InterPro"/>
</dbReference>
<comment type="similarity">
    <text evidence="2">Belongs to the MAK10 family.</text>
</comment>